<dbReference type="AlphaFoldDB" id="A0A0K2VAW2"/>
<feature type="compositionally biased region" description="Basic residues" evidence="1">
    <location>
        <begin position="51"/>
        <end position="66"/>
    </location>
</feature>
<accession>A0A0K2VAW2</accession>
<evidence type="ECO:0000256" key="1">
    <source>
        <dbReference type="SAM" id="MobiDB-lite"/>
    </source>
</evidence>
<feature type="region of interest" description="Disordered" evidence="1">
    <location>
        <begin position="39"/>
        <end position="71"/>
    </location>
</feature>
<proteinExistence type="predicted"/>
<protein>
    <submittedName>
        <fullName evidence="2">Uncharacterized protein</fullName>
    </submittedName>
</protein>
<dbReference type="EMBL" id="HACA01029700">
    <property type="protein sequence ID" value="CDW47061.1"/>
    <property type="molecule type" value="Transcribed_RNA"/>
</dbReference>
<sequence>TTVGEVCTISSLSCNSKIGQCEQCCDTSISIEETKWTLKERGSKPNSLQKQKSKTRQRNHQQKKNVKVLDKREYDTQRMDNKKELVDNLLNGLSAASTWVGIEYRMVSFCLFFKMSPPR</sequence>
<name>A0A0K2VAW2_LEPSM</name>
<evidence type="ECO:0000313" key="2">
    <source>
        <dbReference type="EMBL" id="CDW47061.1"/>
    </source>
</evidence>
<feature type="non-terminal residue" evidence="2">
    <location>
        <position position="1"/>
    </location>
</feature>
<reference evidence="2" key="1">
    <citation type="submission" date="2014-05" db="EMBL/GenBank/DDBJ databases">
        <authorList>
            <person name="Chronopoulou M."/>
        </authorList>
    </citation>
    <scope>NUCLEOTIDE SEQUENCE</scope>
    <source>
        <tissue evidence="2">Whole organism</tissue>
    </source>
</reference>
<organism evidence="2">
    <name type="scientific">Lepeophtheirus salmonis</name>
    <name type="common">Salmon louse</name>
    <name type="synonym">Caligus salmonis</name>
    <dbReference type="NCBI Taxonomy" id="72036"/>
    <lineage>
        <taxon>Eukaryota</taxon>
        <taxon>Metazoa</taxon>
        <taxon>Ecdysozoa</taxon>
        <taxon>Arthropoda</taxon>
        <taxon>Crustacea</taxon>
        <taxon>Multicrustacea</taxon>
        <taxon>Hexanauplia</taxon>
        <taxon>Copepoda</taxon>
        <taxon>Siphonostomatoida</taxon>
        <taxon>Caligidae</taxon>
        <taxon>Lepeophtheirus</taxon>
    </lineage>
</organism>